<feature type="region of interest" description="Disordered" evidence="5">
    <location>
        <begin position="1"/>
        <end position="26"/>
    </location>
</feature>
<keyword evidence="4" id="KW-0243">Dynein</keyword>
<evidence type="ECO:0000313" key="6">
    <source>
        <dbReference type="Proteomes" id="UP000046392"/>
    </source>
</evidence>
<dbReference type="WBParaSite" id="SPAL_0000885300.1">
    <property type="protein sequence ID" value="SPAL_0000885300.1"/>
    <property type="gene ID" value="SPAL_0000885300"/>
</dbReference>
<evidence type="ECO:0000256" key="3">
    <source>
        <dbReference type="ARBA" id="ARBA00022490"/>
    </source>
</evidence>
<comment type="similarity">
    <text evidence="2">Belongs to the dynactin subunit 2 family.</text>
</comment>
<evidence type="ECO:0000256" key="5">
    <source>
        <dbReference type="SAM" id="MobiDB-lite"/>
    </source>
</evidence>
<dbReference type="GO" id="GO:0005869">
    <property type="term" value="C:dynactin complex"/>
    <property type="evidence" value="ECO:0007669"/>
    <property type="project" value="InterPro"/>
</dbReference>
<dbReference type="STRING" id="174720.A0A0N5BSL1"/>
<keyword evidence="6" id="KW-1185">Reference proteome</keyword>
<name>A0A0N5BSL1_STREA</name>
<sequence length="344" mass="39525">MEYNTKEQVWESEGTIRPNSPPEEETFDSEDIVKIHVDLDEAKRKFHGRILNADHVNFADPFAKTRNRGYGSGSYVLEIVGSDMISSGETIDQKFNRLYYEIDELRDQVDEAKEKDTEDYKNSVNKNKIILLSEMIKNVALMKESNDVNKLTIENMENLEEKSKDNNLNGINKDMYIAQLENRITELEKRIGVNTMLNDSSTLLEKLESLKILIESLNINHYGAIEKKWRDMKSAVSSNAEKIFSDPNNEAANIEKINSLHELTGRWDATCQLLPSVVKRLQSLAALHEEAETFSEKLTSLDDAEKRLSNELKIEKESLMSFQDKFASMISNLMMRLDKIETKT</sequence>
<dbReference type="Pfam" id="PF04912">
    <property type="entry name" value="Dynamitin"/>
    <property type="match status" value="2"/>
</dbReference>
<proteinExistence type="inferred from homology"/>
<dbReference type="GO" id="GO:0030286">
    <property type="term" value="C:dynein complex"/>
    <property type="evidence" value="ECO:0007669"/>
    <property type="project" value="UniProtKB-KW"/>
</dbReference>
<evidence type="ECO:0000256" key="4">
    <source>
        <dbReference type="ARBA" id="ARBA00023017"/>
    </source>
</evidence>
<organism evidence="6 7">
    <name type="scientific">Strongyloides papillosus</name>
    <name type="common">Intestinal threadworm</name>
    <dbReference type="NCBI Taxonomy" id="174720"/>
    <lineage>
        <taxon>Eukaryota</taxon>
        <taxon>Metazoa</taxon>
        <taxon>Ecdysozoa</taxon>
        <taxon>Nematoda</taxon>
        <taxon>Chromadorea</taxon>
        <taxon>Rhabditida</taxon>
        <taxon>Tylenchina</taxon>
        <taxon>Panagrolaimomorpha</taxon>
        <taxon>Strongyloidoidea</taxon>
        <taxon>Strongyloididae</taxon>
        <taxon>Strongyloides</taxon>
    </lineage>
</organism>
<reference evidence="7" key="1">
    <citation type="submission" date="2017-02" db="UniProtKB">
        <authorList>
            <consortium name="WormBaseParasite"/>
        </authorList>
    </citation>
    <scope>IDENTIFICATION</scope>
</reference>
<protein>
    <submittedName>
        <fullName evidence="7">Dynactin subunit 2</fullName>
    </submittedName>
</protein>
<accession>A0A0N5BSL1</accession>
<dbReference type="PANTHER" id="PTHR15346">
    <property type="entry name" value="DYNACTIN SUBUNIT"/>
    <property type="match status" value="1"/>
</dbReference>
<dbReference type="GO" id="GO:0007017">
    <property type="term" value="P:microtubule-based process"/>
    <property type="evidence" value="ECO:0007669"/>
    <property type="project" value="InterPro"/>
</dbReference>
<evidence type="ECO:0000313" key="7">
    <source>
        <dbReference type="WBParaSite" id="SPAL_0000885300.1"/>
    </source>
</evidence>
<evidence type="ECO:0000256" key="1">
    <source>
        <dbReference type="ARBA" id="ARBA00004496"/>
    </source>
</evidence>
<dbReference type="Gene3D" id="1.20.58.60">
    <property type="match status" value="1"/>
</dbReference>
<dbReference type="AlphaFoldDB" id="A0A0N5BSL1"/>
<evidence type="ECO:0000256" key="2">
    <source>
        <dbReference type="ARBA" id="ARBA00006176"/>
    </source>
</evidence>
<dbReference type="Proteomes" id="UP000046392">
    <property type="component" value="Unplaced"/>
</dbReference>
<comment type="subcellular location">
    <subcellularLocation>
        <location evidence="1">Cytoplasm</location>
    </subcellularLocation>
</comment>
<keyword evidence="3" id="KW-0963">Cytoplasm</keyword>
<dbReference type="GO" id="GO:0005737">
    <property type="term" value="C:cytoplasm"/>
    <property type="evidence" value="ECO:0007669"/>
    <property type="project" value="UniProtKB-SubCell"/>
</dbReference>
<dbReference type="InterPro" id="IPR028133">
    <property type="entry name" value="Dynamitin"/>
</dbReference>